<proteinExistence type="predicted"/>
<organism evidence="2 3">
    <name type="scientific">Pontibacter mangrovi</name>
    <dbReference type="NCBI Taxonomy" id="2589816"/>
    <lineage>
        <taxon>Bacteria</taxon>
        <taxon>Pseudomonadati</taxon>
        <taxon>Bacteroidota</taxon>
        <taxon>Cytophagia</taxon>
        <taxon>Cytophagales</taxon>
        <taxon>Hymenobacteraceae</taxon>
        <taxon>Pontibacter</taxon>
    </lineage>
</organism>
<dbReference type="GO" id="GO:0009446">
    <property type="term" value="P:putrescine biosynthetic process"/>
    <property type="evidence" value="ECO:0007669"/>
    <property type="project" value="InterPro"/>
</dbReference>
<accession>A0A501W4M3</accession>
<dbReference type="SUPFAM" id="SSF55909">
    <property type="entry name" value="Pentein"/>
    <property type="match status" value="1"/>
</dbReference>
<gene>
    <name evidence="2" type="ORF">FJM65_12680</name>
</gene>
<dbReference type="Pfam" id="PF04371">
    <property type="entry name" value="PAD_porph"/>
    <property type="match status" value="1"/>
</dbReference>
<name>A0A501W4M3_9BACT</name>
<evidence type="ECO:0000256" key="1">
    <source>
        <dbReference type="ARBA" id="ARBA00022801"/>
    </source>
</evidence>
<keyword evidence="1" id="KW-0378">Hydrolase</keyword>
<dbReference type="PANTHER" id="PTHR31377">
    <property type="entry name" value="AGMATINE DEIMINASE-RELATED"/>
    <property type="match status" value="1"/>
</dbReference>
<dbReference type="GO" id="GO:0047632">
    <property type="term" value="F:agmatine deiminase activity"/>
    <property type="evidence" value="ECO:0007669"/>
    <property type="project" value="TreeGrafter"/>
</dbReference>
<comment type="caution">
    <text evidence="2">The sequence shown here is derived from an EMBL/GenBank/DDBJ whole genome shotgun (WGS) entry which is preliminary data.</text>
</comment>
<reference evidence="2 3" key="1">
    <citation type="submission" date="2019-06" db="EMBL/GenBank/DDBJ databases">
        <title>A novel bacterium of genus Pontibacter, isolated from marine sediment.</title>
        <authorList>
            <person name="Huang H."/>
            <person name="Mo K."/>
            <person name="Hu Y."/>
        </authorList>
    </citation>
    <scope>NUCLEOTIDE SEQUENCE [LARGE SCALE GENOMIC DNA]</scope>
    <source>
        <strain evidence="2 3">HB172049</strain>
    </source>
</reference>
<dbReference type="Gene3D" id="3.75.10.10">
    <property type="entry name" value="L-arginine/glycine Amidinotransferase, Chain A"/>
    <property type="match status" value="1"/>
</dbReference>
<dbReference type="PANTHER" id="PTHR31377:SF0">
    <property type="entry name" value="AGMATINE DEIMINASE-RELATED"/>
    <property type="match status" value="1"/>
</dbReference>
<dbReference type="AlphaFoldDB" id="A0A501W4M3"/>
<keyword evidence="3" id="KW-1185">Reference proteome</keyword>
<dbReference type="Proteomes" id="UP000316727">
    <property type="component" value="Unassembled WGS sequence"/>
</dbReference>
<dbReference type="RefSeq" id="WP_140621907.1">
    <property type="nucleotide sequence ID" value="NZ_VFRQ01000006.1"/>
</dbReference>
<dbReference type="EMBL" id="VFRQ01000006">
    <property type="protein sequence ID" value="TPE43605.1"/>
    <property type="molecule type" value="Genomic_DNA"/>
</dbReference>
<dbReference type="GO" id="GO:0004668">
    <property type="term" value="F:protein-arginine deiminase activity"/>
    <property type="evidence" value="ECO:0007669"/>
    <property type="project" value="InterPro"/>
</dbReference>
<sequence>MITDDQTNFLYLADTLPKMYPDFYQNLEKVLTECSISFELLPGTKDIWSRDYMPIQLAADRFVQFVFDPDYLQSKQWQKTISDTNAICSSIGIVPTKSAIKVDGGNVVRASNKAIMCDKVFTENPQIPEKKLIKALQEHLEVERIVIIPADSSDKIGHADGMVRFLDDRTVLINDYSKEKPQFQRSFRMALHNAGLDWMEIPYNPYCNAKPIHANGVYINYLQMKEVIILPVFGMKEDEQVVRQFEQLSPASNIATVDSNDIAAQGGVLNCITWNIKKS</sequence>
<dbReference type="OrthoDB" id="7871381at2"/>
<evidence type="ECO:0000313" key="3">
    <source>
        <dbReference type="Proteomes" id="UP000316727"/>
    </source>
</evidence>
<protein>
    <submittedName>
        <fullName evidence="2">Agmatine deiminase family protein</fullName>
    </submittedName>
</protein>
<dbReference type="InterPro" id="IPR007466">
    <property type="entry name" value="Peptidyl-Arg-deiminase_porph"/>
</dbReference>
<evidence type="ECO:0000313" key="2">
    <source>
        <dbReference type="EMBL" id="TPE43605.1"/>
    </source>
</evidence>